<evidence type="ECO:0000256" key="1">
    <source>
        <dbReference type="SAM" id="MobiDB-lite"/>
    </source>
</evidence>
<reference evidence="2" key="1">
    <citation type="submission" date="2020-11" db="EMBL/GenBank/DDBJ databases">
        <authorList>
            <person name="Tran Van P."/>
        </authorList>
    </citation>
    <scope>NUCLEOTIDE SEQUENCE</scope>
</reference>
<dbReference type="EMBL" id="OD001700">
    <property type="protein sequence ID" value="CAD7402894.1"/>
    <property type="molecule type" value="Genomic_DNA"/>
</dbReference>
<protein>
    <submittedName>
        <fullName evidence="2">Uncharacterized protein</fullName>
    </submittedName>
</protein>
<name>A0A7R9GYU2_TIMPO</name>
<sequence>MSKQTMVDGRRKPKKYIIPDPMLLAVQIQNGVKRKITSSSTRSVKKFKNTPIAYPMHPPKVNFPKTESKLYSLSQPPNRVDTAPRTTRNILRGWKPPIKIQTKFTNEVETNNQDHILKQTQDPPDKTISAENTNIHTGNLGNDYSKENLHSSQESSKINKTTCDLSNLPGKVLLTSTKENMQVEKYIDKCSKLEEQNNIDLKIVSTNFHTGNVIDLKENKSDKIDETEIKNNASNTVVVDCSLEGEKKSTLTTKNFEIPVIDQNTKTTLINKPDSMGIHNFQNHEATLSSNVEISNKSDSNKETTIKKEDNDIAEILQLSQQNNTFEKKVNENSLTNKNELINDISKQISNPDLVKDCHCDVENSDLVEKINKSLSQDITNKPNRKDVKQNEGVCDKGLMKESHSEGENSDIVENSQNDDDKPVLSLFMKKCTQTKENSDSSTVRVEGEITEPTAAVIMGPSLDKDYIQPSKTNFSVKSDSQLEPTMTETDKTIQVLNKEEEEKIFSGKQSCTEKNNLCELLNVCPIKIIDDHVNESKVISNYSDKNSYKDLNISDKNICSSKLDSIIELENELPIIQNSAIQDCNTKVETINFNNEYNMDNPNLKSDPISEDNKKMYSSSDVDNSLTSVEQITPITTRLPNMDDDLEFSSSQLLLLENEFRKANLAKPNPGDTMTTKDRRTPSFVLPPSLQPPSIDWARKAQQNRQRLQNIIQDISKLNALLTRARKMSFLERDGTHSAILSQRSAVEAGYVLSACSKSSCSFAVHGVVEKPCCSAGLSNLCEVVASILKPMMKSD</sequence>
<feature type="region of interest" description="Disordered" evidence="1">
    <location>
        <begin position="603"/>
        <end position="623"/>
    </location>
</feature>
<evidence type="ECO:0000313" key="2">
    <source>
        <dbReference type="EMBL" id="CAD7402894.1"/>
    </source>
</evidence>
<proteinExistence type="predicted"/>
<feature type="region of interest" description="Disordered" evidence="1">
    <location>
        <begin position="666"/>
        <end position="689"/>
    </location>
</feature>
<organism evidence="2">
    <name type="scientific">Timema poppense</name>
    <name type="common">Walking stick</name>
    <dbReference type="NCBI Taxonomy" id="170557"/>
    <lineage>
        <taxon>Eukaryota</taxon>
        <taxon>Metazoa</taxon>
        <taxon>Ecdysozoa</taxon>
        <taxon>Arthropoda</taxon>
        <taxon>Hexapoda</taxon>
        <taxon>Insecta</taxon>
        <taxon>Pterygota</taxon>
        <taxon>Neoptera</taxon>
        <taxon>Polyneoptera</taxon>
        <taxon>Phasmatodea</taxon>
        <taxon>Timematodea</taxon>
        <taxon>Timematoidea</taxon>
        <taxon>Timematidae</taxon>
        <taxon>Timema</taxon>
    </lineage>
</organism>
<accession>A0A7R9GYU2</accession>
<gene>
    <name evidence="2" type="ORF">TPSB3V08_LOCUS3776</name>
</gene>
<feature type="region of interest" description="Disordered" evidence="1">
    <location>
        <begin position="399"/>
        <end position="420"/>
    </location>
</feature>
<dbReference type="AlphaFoldDB" id="A0A7R9GYU2"/>